<dbReference type="KEGG" id="crw:CROST_010530"/>
<organism evidence="2 3">
    <name type="scientific">Clostridium felsineum</name>
    <dbReference type="NCBI Taxonomy" id="36839"/>
    <lineage>
        <taxon>Bacteria</taxon>
        <taxon>Bacillati</taxon>
        <taxon>Bacillota</taxon>
        <taxon>Clostridia</taxon>
        <taxon>Eubacteriales</taxon>
        <taxon>Clostridiaceae</taxon>
        <taxon>Clostridium</taxon>
    </lineage>
</organism>
<gene>
    <name evidence="2" type="ORF">CROST_010530</name>
</gene>
<keyword evidence="3" id="KW-1185">Reference proteome</keyword>
<name>A0A1S8L1Y0_9CLOT</name>
<dbReference type="AlphaFoldDB" id="A0A1S8L1Y0"/>
<protein>
    <recommendedName>
        <fullName evidence="1">Zinc-ribbon 15 domain-containing protein</fullName>
    </recommendedName>
</protein>
<accession>A0A1S8L1Y0</accession>
<dbReference type="EMBL" id="CP096983">
    <property type="protein sequence ID" value="URZ10345.1"/>
    <property type="molecule type" value="Genomic_DNA"/>
</dbReference>
<dbReference type="STRING" id="84029.CROST_30690"/>
<feature type="domain" description="Zinc-ribbon 15" evidence="1">
    <location>
        <begin position="21"/>
        <end position="67"/>
    </location>
</feature>
<proteinExistence type="predicted"/>
<evidence type="ECO:0000313" key="3">
    <source>
        <dbReference type="Proteomes" id="UP000190951"/>
    </source>
</evidence>
<dbReference type="RefSeq" id="WP_077832392.1">
    <property type="nucleotide sequence ID" value="NZ_CP096983.1"/>
</dbReference>
<evidence type="ECO:0000313" key="2">
    <source>
        <dbReference type="EMBL" id="URZ10345.1"/>
    </source>
</evidence>
<dbReference type="Proteomes" id="UP000190951">
    <property type="component" value="Chromosome"/>
</dbReference>
<reference evidence="2 3" key="1">
    <citation type="submission" date="2022-04" db="EMBL/GenBank/DDBJ databases">
        <title>Genome sequence of C. roseum typestrain.</title>
        <authorList>
            <person name="Poehlein A."/>
            <person name="Schoch T."/>
            <person name="Duerre P."/>
            <person name="Daniel R."/>
        </authorList>
    </citation>
    <scope>NUCLEOTIDE SEQUENCE [LARGE SCALE GENOMIC DNA]</scope>
    <source>
        <strain evidence="2 3">DSM 7320</strain>
    </source>
</reference>
<evidence type="ECO:0000259" key="1">
    <source>
        <dbReference type="Pfam" id="PF17032"/>
    </source>
</evidence>
<dbReference type="Pfam" id="PF17032">
    <property type="entry name" value="Zn_ribbon_15"/>
    <property type="match status" value="1"/>
</dbReference>
<dbReference type="InterPro" id="IPR031493">
    <property type="entry name" value="Zinc_ribbon_15"/>
</dbReference>
<sequence length="120" mass="14070">MIIWGWGRVTKRKIGEVFQRTCSYCNSTEVWNLCIIRTWFTLFFIPVIPYKKMYCITCPNCGSYIQLTSEQFEEIKQSIQASSGNGNSEAAIEDIKYSGKTETQINYLKQMEELRKNREN</sequence>